<keyword evidence="3" id="KW-1185">Reference proteome</keyword>
<proteinExistence type="predicted"/>
<dbReference type="AlphaFoldDB" id="A0AAV2EUL4"/>
<reference evidence="2 3" key="1">
    <citation type="submission" date="2024-04" db="EMBL/GenBank/DDBJ databases">
        <authorList>
            <person name="Fracassetti M."/>
        </authorList>
    </citation>
    <scope>NUCLEOTIDE SEQUENCE [LARGE SCALE GENOMIC DNA]</scope>
</reference>
<evidence type="ECO:0000256" key="1">
    <source>
        <dbReference type="SAM" id="MobiDB-lite"/>
    </source>
</evidence>
<dbReference type="Proteomes" id="UP001497516">
    <property type="component" value="Chromosome 5"/>
</dbReference>
<feature type="region of interest" description="Disordered" evidence="1">
    <location>
        <begin position="49"/>
        <end position="76"/>
    </location>
</feature>
<organism evidence="2 3">
    <name type="scientific">Linum trigynum</name>
    <dbReference type="NCBI Taxonomy" id="586398"/>
    <lineage>
        <taxon>Eukaryota</taxon>
        <taxon>Viridiplantae</taxon>
        <taxon>Streptophyta</taxon>
        <taxon>Embryophyta</taxon>
        <taxon>Tracheophyta</taxon>
        <taxon>Spermatophyta</taxon>
        <taxon>Magnoliopsida</taxon>
        <taxon>eudicotyledons</taxon>
        <taxon>Gunneridae</taxon>
        <taxon>Pentapetalae</taxon>
        <taxon>rosids</taxon>
        <taxon>fabids</taxon>
        <taxon>Malpighiales</taxon>
        <taxon>Linaceae</taxon>
        <taxon>Linum</taxon>
    </lineage>
</organism>
<name>A0AAV2EUL4_9ROSI</name>
<evidence type="ECO:0000313" key="2">
    <source>
        <dbReference type="EMBL" id="CAL1389736.1"/>
    </source>
</evidence>
<dbReference type="EMBL" id="OZ034818">
    <property type="protein sequence ID" value="CAL1389736.1"/>
    <property type="molecule type" value="Genomic_DNA"/>
</dbReference>
<evidence type="ECO:0000313" key="3">
    <source>
        <dbReference type="Proteomes" id="UP001497516"/>
    </source>
</evidence>
<sequence length="138" mass="14131">MIGLLLAERKGATNPGNKVNEDLVDSSPERIALLTAEAKLKKPVPYHDEVKIVDETSPSTRDQGGDTKAGGKTGSVTVRPEWGYMVGAGFDEAGGYAGGPPHVSVVQMAEEGGANSKKTCRLGGLGILGLGPGRTGSA</sequence>
<accession>A0AAV2EUL4</accession>
<gene>
    <name evidence="2" type="ORF">LTRI10_LOCUS30571</name>
</gene>
<protein>
    <submittedName>
        <fullName evidence="2">Uncharacterized protein</fullName>
    </submittedName>
</protein>